<dbReference type="GO" id="GO:0003824">
    <property type="term" value="F:catalytic activity"/>
    <property type="evidence" value="ECO:0007669"/>
    <property type="project" value="InterPro"/>
</dbReference>
<dbReference type="InterPro" id="IPR006638">
    <property type="entry name" value="Elp3/MiaA/NifB-like_rSAM"/>
</dbReference>
<evidence type="ECO:0000259" key="8">
    <source>
        <dbReference type="PROSITE" id="PS51332"/>
    </source>
</evidence>
<keyword evidence="5" id="KW-0479">Metal-binding</keyword>
<accession>F6BFA8</accession>
<dbReference type="PROSITE" id="PS51332">
    <property type="entry name" value="B12_BINDING"/>
    <property type="match status" value="1"/>
</dbReference>
<evidence type="ECO:0000313" key="10">
    <source>
        <dbReference type="EMBL" id="AEF16186.1"/>
    </source>
</evidence>
<dbReference type="InterPro" id="IPR006158">
    <property type="entry name" value="Cobalamin-bd"/>
</dbReference>
<evidence type="ECO:0000256" key="2">
    <source>
        <dbReference type="ARBA" id="ARBA00022603"/>
    </source>
</evidence>
<dbReference type="STRING" id="858215.Thexy_0123"/>
<organism evidence="10 11">
    <name type="scientific">Thermoanaerobacterium xylanolyticum (strain ATCC 49914 / DSM 7097 / LX-11)</name>
    <dbReference type="NCBI Taxonomy" id="858215"/>
    <lineage>
        <taxon>Bacteria</taxon>
        <taxon>Bacillati</taxon>
        <taxon>Bacillota</taxon>
        <taxon>Clostridia</taxon>
        <taxon>Thermoanaerobacterales</taxon>
        <taxon>Thermoanaerobacteraceae</taxon>
        <taxon>Thermoanaerobacterium</taxon>
    </lineage>
</organism>
<keyword evidence="2" id="KW-0489">Methyltransferase</keyword>
<dbReference type="KEGG" id="txy:Thexy_0123"/>
<evidence type="ECO:0000256" key="5">
    <source>
        <dbReference type="ARBA" id="ARBA00022723"/>
    </source>
</evidence>
<dbReference type="PANTHER" id="PTHR43409:SF7">
    <property type="entry name" value="BLL1977 PROTEIN"/>
    <property type="match status" value="1"/>
</dbReference>
<dbReference type="HOGENOM" id="CLU_021572_4_4_9"/>
<dbReference type="EMBL" id="CP002739">
    <property type="protein sequence ID" value="AEF16186.1"/>
    <property type="molecule type" value="Genomic_DNA"/>
</dbReference>
<evidence type="ECO:0000259" key="9">
    <source>
        <dbReference type="PROSITE" id="PS51918"/>
    </source>
</evidence>
<comment type="cofactor">
    <cofactor evidence="1">
        <name>[4Fe-4S] cluster</name>
        <dbReference type="ChEBI" id="CHEBI:49883"/>
    </cofactor>
</comment>
<feature type="domain" description="B12-binding" evidence="8">
    <location>
        <begin position="27"/>
        <end position="161"/>
    </location>
</feature>
<keyword evidence="6" id="KW-0408">Iron</keyword>
<evidence type="ECO:0000256" key="7">
    <source>
        <dbReference type="ARBA" id="ARBA00023014"/>
    </source>
</evidence>
<dbReference type="AlphaFoldDB" id="F6BFA8"/>
<evidence type="ECO:0000256" key="6">
    <source>
        <dbReference type="ARBA" id="ARBA00023004"/>
    </source>
</evidence>
<protein>
    <submittedName>
        <fullName evidence="10">Radical SAM domain protein</fullName>
    </submittedName>
</protein>
<dbReference type="InterPro" id="IPR034466">
    <property type="entry name" value="Methyltransferase_Class_B"/>
</dbReference>
<dbReference type="PANTHER" id="PTHR43409">
    <property type="entry name" value="ANAEROBIC MAGNESIUM-PROTOPORPHYRIN IX MONOMETHYL ESTER CYCLASE-RELATED"/>
    <property type="match status" value="1"/>
</dbReference>
<dbReference type="SFLD" id="SFLDS00029">
    <property type="entry name" value="Radical_SAM"/>
    <property type="match status" value="1"/>
</dbReference>
<dbReference type="InterPro" id="IPR051198">
    <property type="entry name" value="BchE-like"/>
</dbReference>
<evidence type="ECO:0000313" key="11">
    <source>
        <dbReference type="Proteomes" id="UP000007239"/>
    </source>
</evidence>
<dbReference type="Gene3D" id="3.40.50.280">
    <property type="entry name" value="Cobalamin-binding domain"/>
    <property type="match status" value="1"/>
</dbReference>
<dbReference type="GO" id="GO:0051539">
    <property type="term" value="F:4 iron, 4 sulfur cluster binding"/>
    <property type="evidence" value="ECO:0007669"/>
    <property type="project" value="UniProtKB-KW"/>
</dbReference>
<keyword evidence="7" id="KW-0411">Iron-sulfur</keyword>
<dbReference type="InterPro" id="IPR023404">
    <property type="entry name" value="rSAM_horseshoe"/>
</dbReference>
<dbReference type="GO" id="GO:0031419">
    <property type="term" value="F:cobalamin binding"/>
    <property type="evidence" value="ECO:0007669"/>
    <property type="project" value="InterPro"/>
</dbReference>
<dbReference type="GO" id="GO:0046872">
    <property type="term" value="F:metal ion binding"/>
    <property type="evidence" value="ECO:0007669"/>
    <property type="project" value="UniProtKB-KW"/>
</dbReference>
<dbReference type="InterPro" id="IPR036724">
    <property type="entry name" value="Cobalamin-bd_sf"/>
</dbReference>
<dbReference type="CDD" id="cd02068">
    <property type="entry name" value="radical_SAM_B12_BD"/>
    <property type="match status" value="1"/>
</dbReference>
<dbReference type="PROSITE" id="PS51918">
    <property type="entry name" value="RADICAL_SAM"/>
    <property type="match status" value="1"/>
</dbReference>
<dbReference type="Pfam" id="PF02310">
    <property type="entry name" value="B12-binding"/>
    <property type="match status" value="1"/>
</dbReference>
<evidence type="ECO:0000256" key="4">
    <source>
        <dbReference type="ARBA" id="ARBA00022691"/>
    </source>
</evidence>
<dbReference type="Gene3D" id="3.80.30.20">
    <property type="entry name" value="tm_1862 like domain"/>
    <property type="match status" value="1"/>
</dbReference>
<dbReference type="InterPro" id="IPR007197">
    <property type="entry name" value="rSAM"/>
</dbReference>
<keyword evidence="11" id="KW-1185">Reference proteome</keyword>
<dbReference type="InterPro" id="IPR058240">
    <property type="entry name" value="rSAM_sf"/>
</dbReference>
<dbReference type="RefSeq" id="WP_013786948.1">
    <property type="nucleotide sequence ID" value="NC_015555.1"/>
</dbReference>
<evidence type="ECO:0000256" key="3">
    <source>
        <dbReference type="ARBA" id="ARBA00022679"/>
    </source>
</evidence>
<gene>
    <name evidence="10" type="ordered locus">Thexy_0123</name>
</gene>
<dbReference type="SFLD" id="SFLDG01082">
    <property type="entry name" value="B12-binding_domain_containing"/>
    <property type="match status" value="1"/>
</dbReference>
<reference evidence="10" key="1">
    <citation type="submission" date="2011-05" db="EMBL/GenBank/DDBJ databases">
        <title>Complete sequence of Thermoanaerobacterium xylanolyticum LX-11.</title>
        <authorList>
            <consortium name="US DOE Joint Genome Institute"/>
            <person name="Lucas S."/>
            <person name="Han J."/>
            <person name="Lapidus A."/>
            <person name="Cheng J.-F."/>
            <person name="Goodwin L."/>
            <person name="Pitluck S."/>
            <person name="Peters L."/>
            <person name="Mikhailova N."/>
            <person name="Lu M."/>
            <person name="Han C."/>
            <person name="Tapia R."/>
            <person name="Land M."/>
            <person name="Hauser L."/>
            <person name="Kyrpides N."/>
            <person name="Ivanova N."/>
            <person name="Pagani I."/>
            <person name="Hemme C."/>
            <person name="Woyke T."/>
        </authorList>
    </citation>
    <scope>NUCLEOTIDE SEQUENCE</scope>
    <source>
        <strain evidence="10">LX-11</strain>
    </source>
</reference>
<sequence length="466" mass="53478">MCRNIYLLCIVGTLKGIDIMEQYDVFLINPPSSSMKDKYEHLGLAYIAAFLRKERISVKIVDMPLYDLFPDDVVYDIKQNKPKLIGVSIPFQDGAIEALRFIKKIKETGYKGHLSVGGIYPTFSYDEILMECPQIDTVVLGEGELTFTELAKKILNDEEWKDLEGIVYKDGDTLKANDKRPLIDDLDSMPYPERDTLPIVILKSGFASILTSRGCYGRCSFCSVGPFFSQFGQKYRQRSVENVIDEIKILYEKYNVRNLFFNDAEFVGGKGKSYERAYRLAEEIIRSGMNINFSIQCRVNDVDKELFSILKKAGLKRVFLGVESGSQTVLDRFKKDVRVEDNINALKILNDLDLYISMGFIMFDPHINFKELSENISFINNAVKLIGKERLDYYPVSRLLPLAGTEVERDMKEKGLYKGNSLNYNYEFDDKTIGFIYNLSHSVFNLVGNLKSRFKGSDINTKWIKR</sequence>
<dbReference type="SMART" id="SM00729">
    <property type="entry name" value="Elp3"/>
    <property type="match status" value="1"/>
</dbReference>
<dbReference type="GO" id="GO:0005829">
    <property type="term" value="C:cytosol"/>
    <property type="evidence" value="ECO:0007669"/>
    <property type="project" value="TreeGrafter"/>
</dbReference>
<dbReference type="CDD" id="cd01335">
    <property type="entry name" value="Radical_SAM"/>
    <property type="match status" value="1"/>
</dbReference>
<dbReference type="Pfam" id="PF04055">
    <property type="entry name" value="Radical_SAM"/>
    <property type="match status" value="1"/>
</dbReference>
<dbReference type="SFLD" id="SFLDG01123">
    <property type="entry name" value="methyltransferase_(Class_B)"/>
    <property type="match status" value="1"/>
</dbReference>
<dbReference type="SUPFAM" id="SSF52242">
    <property type="entry name" value="Cobalamin (vitamin B12)-binding domain"/>
    <property type="match status" value="1"/>
</dbReference>
<dbReference type="SUPFAM" id="SSF102114">
    <property type="entry name" value="Radical SAM enzymes"/>
    <property type="match status" value="1"/>
</dbReference>
<proteinExistence type="predicted"/>
<dbReference type="eggNOG" id="COG1032">
    <property type="taxonomic scope" value="Bacteria"/>
</dbReference>
<evidence type="ECO:0000256" key="1">
    <source>
        <dbReference type="ARBA" id="ARBA00001966"/>
    </source>
</evidence>
<feature type="domain" description="Radical SAM core" evidence="9">
    <location>
        <begin position="201"/>
        <end position="429"/>
    </location>
</feature>
<keyword evidence="4" id="KW-0949">S-adenosyl-L-methionine</keyword>
<keyword evidence="3" id="KW-0808">Transferase</keyword>
<name>F6BFA8_THEXL</name>
<dbReference type="Proteomes" id="UP000007239">
    <property type="component" value="Chromosome"/>
</dbReference>